<dbReference type="InterPro" id="IPR036789">
    <property type="entry name" value="Ribosomal_uL6-like_a/b-dom_sf"/>
</dbReference>
<dbReference type="HAMAP" id="MF_01365_B">
    <property type="entry name" value="Ribosomal_uL6_B"/>
    <property type="match status" value="1"/>
</dbReference>
<feature type="domain" description="Large ribosomal subunit protein uL6 alpha-beta" evidence="7">
    <location>
        <begin position="88"/>
        <end position="161"/>
    </location>
</feature>
<sequence>MSRLGKKPLTIPSGTTAAISGQTVLVKGPKGEMSVDFPAMVRIRLENNALRIEQIEEGKSNLQGLYRKLIENALIGVGKEWTKQLELVGVGYKAQVAGANLILSLGYSHPVNVTAPTGIKFTVSDNKIGIAGVDKHIVGEIAARIRKLKPPEPYKGKGIKYTGEVIRKKLGKAAKAVGGAATGAK</sequence>
<dbReference type="Proteomes" id="UP000176923">
    <property type="component" value="Unassembled WGS sequence"/>
</dbReference>
<dbReference type="Gene3D" id="3.90.930.12">
    <property type="entry name" value="Ribosomal protein L6, alpha-beta domain"/>
    <property type="match status" value="2"/>
</dbReference>
<dbReference type="PRINTS" id="PR00059">
    <property type="entry name" value="RIBOSOMALL6"/>
</dbReference>
<dbReference type="PANTHER" id="PTHR11655">
    <property type="entry name" value="60S/50S RIBOSOMAL PROTEIN L6/L9"/>
    <property type="match status" value="1"/>
</dbReference>
<proteinExistence type="inferred from homology"/>
<keyword evidence="2 4" id="KW-0689">Ribosomal protein</keyword>
<evidence type="ECO:0000256" key="3">
    <source>
        <dbReference type="ARBA" id="ARBA00023274"/>
    </source>
</evidence>
<dbReference type="GO" id="GO:0022625">
    <property type="term" value="C:cytosolic large ribosomal subunit"/>
    <property type="evidence" value="ECO:0007669"/>
    <property type="project" value="UniProtKB-UniRule"/>
</dbReference>
<evidence type="ECO:0000259" key="7">
    <source>
        <dbReference type="Pfam" id="PF00347"/>
    </source>
</evidence>
<dbReference type="FunFam" id="3.90.930.12:FF:000001">
    <property type="entry name" value="50S ribosomal protein L6"/>
    <property type="match status" value="1"/>
</dbReference>
<dbReference type="GO" id="GO:0003735">
    <property type="term" value="F:structural constituent of ribosome"/>
    <property type="evidence" value="ECO:0007669"/>
    <property type="project" value="UniProtKB-UniRule"/>
</dbReference>
<dbReference type="STRING" id="1798382.A3D77_00175"/>
<dbReference type="NCBIfam" id="TIGR03654">
    <property type="entry name" value="L6_bact"/>
    <property type="match status" value="1"/>
</dbReference>
<comment type="subunit">
    <text evidence="4">Part of the 50S ribosomal subunit.</text>
</comment>
<keyword evidence="4 6" id="KW-0699">rRNA-binding</keyword>
<feature type="domain" description="Large ribosomal subunit protein uL6 alpha-beta" evidence="7">
    <location>
        <begin position="11"/>
        <end position="77"/>
    </location>
</feature>
<evidence type="ECO:0000256" key="1">
    <source>
        <dbReference type="ARBA" id="ARBA00009356"/>
    </source>
</evidence>
<comment type="caution">
    <text evidence="8">The sequence shown here is derived from an EMBL/GenBank/DDBJ whole genome shotgun (WGS) entry which is preliminary data.</text>
</comment>
<dbReference type="GO" id="GO:0019843">
    <property type="term" value="F:rRNA binding"/>
    <property type="evidence" value="ECO:0007669"/>
    <property type="project" value="UniProtKB-UniRule"/>
</dbReference>
<dbReference type="GO" id="GO:0002181">
    <property type="term" value="P:cytoplasmic translation"/>
    <property type="evidence" value="ECO:0007669"/>
    <property type="project" value="TreeGrafter"/>
</dbReference>
<dbReference type="Pfam" id="PF00347">
    <property type="entry name" value="Ribosomal_L6"/>
    <property type="match status" value="2"/>
</dbReference>
<gene>
    <name evidence="4" type="primary">rplF</name>
    <name evidence="8" type="ORF">A3D77_00175</name>
</gene>
<dbReference type="PROSITE" id="PS00525">
    <property type="entry name" value="RIBOSOMAL_L6_1"/>
    <property type="match status" value="1"/>
</dbReference>
<name>A0A1F5ZXS1_9BACT</name>
<keyword evidence="3 4" id="KW-0687">Ribonucleoprotein</keyword>
<dbReference type="InterPro" id="IPR000702">
    <property type="entry name" value="Ribosomal_uL6-like"/>
</dbReference>
<dbReference type="AlphaFoldDB" id="A0A1F5ZXS1"/>
<dbReference type="SUPFAM" id="SSF56053">
    <property type="entry name" value="Ribosomal protein L6"/>
    <property type="match status" value="2"/>
</dbReference>
<evidence type="ECO:0000256" key="6">
    <source>
        <dbReference type="RuleBase" id="RU003870"/>
    </source>
</evidence>
<evidence type="ECO:0000313" key="8">
    <source>
        <dbReference type="EMBL" id="OGG16837.1"/>
    </source>
</evidence>
<organism evidence="8 9">
    <name type="scientific">Candidatus Gottesmanbacteria bacterium RIFCSPHIGHO2_02_FULL_39_11</name>
    <dbReference type="NCBI Taxonomy" id="1798382"/>
    <lineage>
        <taxon>Bacteria</taxon>
        <taxon>Candidatus Gottesmaniibacteriota</taxon>
    </lineage>
</organism>
<evidence type="ECO:0000256" key="5">
    <source>
        <dbReference type="RuleBase" id="RU003869"/>
    </source>
</evidence>
<dbReference type="PANTHER" id="PTHR11655:SF14">
    <property type="entry name" value="LARGE RIBOSOMAL SUBUNIT PROTEIN UL6M"/>
    <property type="match status" value="1"/>
</dbReference>
<keyword evidence="4 6" id="KW-0694">RNA-binding</keyword>
<evidence type="ECO:0000256" key="4">
    <source>
        <dbReference type="HAMAP-Rule" id="MF_01365"/>
    </source>
</evidence>
<dbReference type="InterPro" id="IPR020040">
    <property type="entry name" value="Ribosomal_uL6_a/b-dom"/>
</dbReference>
<comment type="function">
    <text evidence="4 6">This protein binds to the 23S rRNA, and is important in its secondary structure. It is located near the subunit interface in the base of the L7/L12 stalk, and near the tRNA binding site of the peptidyltransferase center.</text>
</comment>
<accession>A0A1F5ZXS1</accession>
<dbReference type="PIRSF" id="PIRSF002162">
    <property type="entry name" value="Ribosomal_L6"/>
    <property type="match status" value="1"/>
</dbReference>
<protein>
    <recommendedName>
        <fullName evidence="4">Large ribosomal subunit protein uL6</fullName>
    </recommendedName>
</protein>
<dbReference type="InterPro" id="IPR002358">
    <property type="entry name" value="Ribosomal_uL6_CS"/>
</dbReference>
<evidence type="ECO:0000313" key="9">
    <source>
        <dbReference type="Proteomes" id="UP000176923"/>
    </source>
</evidence>
<comment type="similarity">
    <text evidence="1 4 5">Belongs to the universal ribosomal protein uL6 family.</text>
</comment>
<dbReference type="EMBL" id="MFJL01000007">
    <property type="protein sequence ID" value="OGG16837.1"/>
    <property type="molecule type" value="Genomic_DNA"/>
</dbReference>
<evidence type="ECO:0000256" key="2">
    <source>
        <dbReference type="ARBA" id="ARBA00022980"/>
    </source>
</evidence>
<dbReference type="InterPro" id="IPR019906">
    <property type="entry name" value="Ribosomal_uL6_bac-type"/>
</dbReference>
<reference evidence="8 9" key="1">
    <citation type="journal article" date="2016" name="Nat. Commun.">
        <title>Thousands of microbial genomes shed light on interconnected biogeochemical processes in an aquifer system.</title>
        <authorList>
            <person name="Anantharaman K."/>
            <person name="Brown C.T."/>
            <person name="Hug L.A."/>
            <person name="Sharon I."/>
            <person name="Castelle C.J."/>
            <person name="Probst A.J."/>
            <person name="Thomas B.C."/>
            <person name="Singh A."/>
            <person name="Wilkins M.J."/>
            <person name="Karaoz U."/>
            <person name="Brodie E.L."/>
            <person name="Williams K.H."/>
            <person name="Hubbard S.S."/>
            <person name="Banfield J.F."/>
        </authorList>
    </citation>
    <scope>NUCLEOTIDE SEQUENCE [LARGE SCALE GENOMIC DNA]</scope>
</reference>